<dbReference type="AlphaFoldDB" id="A0A1V9A2H7"/>
<evidence type="ECO:0000313" key="2">
    <source>
        <dbReference type="EMBL" id="OQO91263.1"/>
    </source>
</evidence>
<keyword evidence="3" id="KW-1185">Reference proteome</keyword>
<evidence type="ECO:0000313" key="3">
    <source>
        <dbReference type="Proteomes" id="UP000192591"/>
    </source>
</evidence>
<protein>
    <submittedName>
        <fullName evidence="2">Uncharacterized protein</fullName>
    </submittedName>
</protein>
<feature type="region of interest" description="Disordered" evidence="1">
    <location>
        <begin position="1"/>
        <end position="40"/>
    </location>
</feature>
<feature type="compositionally biased region" description="Basic and acidic residues" evidence="1">
    <location>
        <begin position="24"/>
        <end position="40"/>
    </location>
</feature>
<comment type="caution">
    <text evidence="2">The sequence shown here is derived from an EMBL/GenBank/DDBJ whole genome shotgun (WGS) entry which is preliminary data.</text>
</comment>
<accession>A0A1V9A2H7</accession>
<evidence type="ECO:0000256" key="1">
    <source>
        <dbReference type="SAM" id="MobiDB-lite"/>
    </source>
</evidence>
<gene>
    <name evidence="2" type="ORF">B1813_16100</name>
</gene>
<sequence length="76" mass="8812">MTARRLRWHEDPDTSVSFHGSPGHRSESRSERDNLPERVRAGQTYRDVTVDYHLWCALPDQSDLENGDQDGPHPDR</sequence>
<name>A0A1V9A2H7_SACPI</name>
<proteinExistence type="predicted"/>
<reference evidence="2 3" key="1">
    <citation type="submission" date="2017-02" db="EMBL/GenBank/DDBJ databases">
        <title>Draft genome of Saccharomonospora sp. 154.</title>
        <authorList>
            <person name="Alonso-Carmona G.S."/>
            <person name="De La Haba R."/>
            <person name="Vera-Gargallo B."/>
            <person name="Sandoval-Trujillo A.H."/>
            <person name="Ramirez-Duran N."/>
            <person name="Ventosa A."/>
        </authorList>
    </citation>
    <scope>NUCLEOTIDE SEQUENCE [LARGE SCALE GENOMIC DNA]</scope>
    <source>
        <strain evidence="2 3">LRS4.154</strain>
    </source>
</reference>
<dbReference type="Proteomes" id="UP000192591">
    <property type="component" value="Unassembled WGS sequence"/>
</dbReference>
<organism evidence="2 3">
    <name type="scientific">Saccharomonospora piscinae</name>
    <dbReference type="NCBI Taxonomy" id="687388"/>
    <lineage>
        <taxon>Bacteria</taxon>
        <taxon>Bacillati</taxon>
        <taxon>Actinomycetota</taxon>
        <taxon>Actinomycetes</taxon>
        <taxon>Pseudonocardiales</taxon>
        <taxon>Pseudonocardiaceae</taxon>
        <taxon>Saccharomonospora</taxon>
    </lineage>
</organism>
<dbReference type="EMBL" id="MWIH01000006">
    <property type="protein sequence ID" value="OQO91263.1"/>
    <property type="molecule type" value="Genomic_DNA"/>
</dbReference>
<dbReference type="STRING" id="1962155.B1813_16100"/>